<organism evidence="3 4">
    <name type="scientific">Thelonectria olida</name>
    <dbReference type="NCBI Taxonomy" id="1576542"/>
    <lineage>
        <taxon>Eukaryota</taxon>
        <taxon>Fungi</taxon>
        <taxon>Dikarya</taxon>
        <taxon>Ascomycota</taxon>
        <taxon>Pezizomycotina</taxon>
        <taxon>Sordariomycetes</taxon>
        <taxon>Hypocreomycetidae</taxon>
        <taxon>Hypocreales</taxon>
        <taxon>Nectriaceae</taxon>
        <taxon>Thelonectria</taxon>
    </lineage>
</organism>
<feature type="region of interest" description="Disordered" evidence="1">
    <location>
        <begin position="937"/>
        <end position="973"/>
    </location>
</feature>
<feature type="region of interest" description="Disordered" evidence="1">
    <location>
        <begin position="1416"/>
        <end position="1442"/>
    </location>
</feature>
<feature type="region of interest" description="Disordered" evidence="1">
    <location>
        <begin position="1098"/>
        <end position="1161"/>
    </location>
</feature>
<accession>A0A9P9AUA2</accession>
<feature type="region of interest" description="Disordered" evidence="1">
    <location>
        <begin position="1003"/>
        <end position="1022"/>
    </location>
</feature>
<feature type="region of interest" description="Disordered" evidence="1">
    <location>
        <begin position="1845"/>
        <end position="1872"/>
    </location>
</feature>
<evidence type="ECO:0000313" key="4">
    <source>
        <dbReference type="Proteomes" id="UP000777438"/>
    </source>
</evidence>
<feature type="compositionally biased region" description="Low complexity" evidence="1">
    <location>
        <begin position="1529"/>
        <end position="1541"/>
    </location>
</feature>
<dbReference type="OrthoDB" id="5370537at2759"/>
<feature type="compositionally biased region" description="Polar residues" evidence="1">
    <location>
        <begin position="1517"/>
        <end position="1528"/>
    </location>
</feature>
<name>A0A9P9AUA2_9HYPO</name>
<feature type="region of interest" description="Disordered" evidence="1">
    <location>
        <begin position="253"/>
        <end position="293"/>
    </location>
</feature>
<feature type="region of interest" description="Disordered" evidence="1">
    <location>
        <begin position="705"/>
        <end position="753"/>
    </location>
</feature>
<feature type="compositionally biased region" description="Basic and acidic residues" evidence="1">
    <location>
        <begin position="2140"/>
        <end position="2150"/>
    </location>
</feature>
<feature type="region of interest" description="Disordered" evidence="1">
    <location>
        <begin position="2178"/>
        <end position="2201"/>
    </location>
</feature>
<reference evidence="3 4" key="1">
    <citation type="journal article" date="2021" name="Nat. Commun.">
        <title>Genetic determinants of endophytism in the Arabidopsis root mycobiome.</title>
        <authorList>
            <person name="Mesny F."/>
            <person name="Miyauchi S."/>
            <person name="Thiergart T."/>
            <person name="Pickel B."/>
            <person name="Atanasova L."/>
            <person name="Karlsson M."/>
            <person name="Huettel B."/>
            <person name="Barry K.W."/>
            <person name="Haridas S."/>
            <person name="Chen C."/>
            <person name="Bauer D."/>
            <person name="Andreopoulos W."/>
            <person name="Pangilinan J."/>
            <person name="LaButti K."/>
            <person name="Riley R."/>
            <person name="Lipzen A."/>
            <person name="Clum A."/>
            <person name="Drula E."/>
            <person name="Henrissat B."/>
            <person name="Kohler A."/>
            <person name="Grigoriev I.V."/>
            <person name="Martin F.M."/>
            <person name="Hacquard S."/>
        </authorList>
    </citation>
    <scope>NUCLEOTIDE SEQUENCE [LARGE SCALE GENOMIC DNA]</scope>
    <source>
        <strain evidence="3 4">MPI-CAGE-CH-0241</strain>
    </source>
</reference>
<feature type="region of interest" description="Disordered" evidence="1">
    <location>
        <begin position="495"/>
        <end position="554"/>
    </location>
</feature>
<evidence type="ECO:0000256" key="2">
    <source>
        <dbReference type="SAM" id="Phobius"/>
    </source>
</evidence>
<feature type="compositionally biased region" description="Polar residues" evidence="1">
    <location>
        <begin position="1122"/>
        <end position="1135"/>
    </location>
</feature>
<feature type="compositionally biased region" description="Acidic residues" evidence="1">
    <location>
        <begin position="1623"/>
        <end position="1632"/>
    </location>
</feature>
<feature type="compositionally biased region" description="Polar residues" evidence="1">
    <location>
        <begin position="1149"/>
        <end position="1161"/>
    </location>
</feature>
<feature type="region of interest" description="Disordered" evidence="1">
    <location>
        <begin position="572"/>
        <end position="639"/>
    </location>
</feature>
<feature type="compositionally biased region" description="Low complexity" evidence="1">
    <location>
        <begin position="592"/>
        <end position="614"/>
    </location>
</feature>
<feature type="transmembrane region" description="Helical" evidence="2">
    <location>
        <begin position="51"/>
        <end position="68"/>
    </location>
</feature>
<dbReference type="EMBL" id="JAGPYM010000001">
    <property type="protein sequence ID" value="KAH6900706.1"/>
    <property type="molecule type" value="Genomic_DNA"/>
</dbReference>
<evidence type="ECO:0000313" key="3">
    <source>
        <dbReference type="EMBL" id="KAH6900706.1"/>
    </source>
</evidence>
<feature type="compositionally biased region" description="Basic and acidic residues" evidence="1">
    <location>
        <begin position="1474"/>
        <end position="1486"/>
    </location>
</feature>
<feature type="transmembrane region" description="Helical" evidence="2">
    <location>
        <begin position="160"/>
        <end position="178"/>
    </location>
</feature>
<keyword evidence="2" id="KW-1133">Transmembrane helix</keyword>
<feature type="region of interest" description="Disordered" evidence="1">
    <location>
        <begin position="2113"/>
        <end position="2150"/>
    </location>
</feature>
<keyword evidence="2" id="KW-0472">Membrane</keyword>
<feature type="transmembrane region" description="Helical" evidence="2">
    <location>
        <begin position="121"/>
        <end position="140"/>
    </location>
</feature>
<feature type="region of interest" description="Disordered" evidence="1">
    <location>
        <begin position="437"/>
        <end position="463"/>
    </location>
</feature>
<feature type="transmembrane region" description="Helical" evidence="2">
    <location>
        <begin position="20"/>
        <end position="39"/>
    </location>
</feature>
<gene>
    <name evidence="3" type="ORF">B0T10DRAFT_571345</name>
</gene>
<feature type="compositionally biased region" description="Polar residues" evidence="1">
    <location>
        <begin position="283"/>
        <end position="293"/>
    </location>
</feature>
<keyword evidence="4" id="KW-1185">Reference proteome</keyword>
<feature type="transmembrane region" description="Helical" evidence="2">
    <location>
        <begin position="198"/>
        <end position="218"/>
    </location>
</feature>
<feature type="region of interest" description="Disordered" evidence="1">
    <location>
        <begin position="1610"/>
        <end position="1679"/>
    </location>
</feature>
<comment type="caution">
    <text evidence="3">The sequence shown here is derived from an EMBL/GenBank/DDBJ whole genome shotgun (WGS) entry which is preliminary data.</text>
</comment>
<dbReference type="Proteomes" id="UP000777438">
    <property type="component" value="Unassembled WGS sequence"/>
</dbReference>
<feature type="compositionally biased region" description="Low complexity" evidence="1">
    <location>
        <begin position="528"/>
        <end position="542"/>
    </location>
</feature>
<feature type="compositionally biased region" description="Low complexity" evidence="1">
    <location>
        <begin position="2125"/>
        <end position="2139"/>
    </location>
</feature>
<feature type="transmembrane region" description="Helical" evidence="2">
    <location>
        <begin position="225"/>
        <end position="246"/>
    </location>
</feature>
<feature type="compositionally biased region" description="Acidic residues" evidence="1">
    <location>
        <begin position="1431"/>
        <end position="1442"/>
    </location>
</feature>
<keyword evidence="2" id="KW-0812">Transmembrane</keyword>
<proteinExistence type="predicted"/>
<feature type="region of interest" description="Disordered" evidence="1">
    <location>
        <begin position="1517"/>
        <end position="1573"/>
    </location>
</feature>
<evidence type="ECO:0000256" key="1">
    <source>
        <dbReference type="SAM" id="MobiDB-lite"/>
    </source>
</evidence>
<feature type="compositionally biased region" description="Basic and acidic residues" evidence="1">
    <location>
        <begin position="620"/>
        <end position="634"/>
    </location>
</feature>
<feature type="compositionally biased region" description="Polar residues" evidence="1">
    <location>
        <begin position="265"/>
        <end position="274"/>
    </location>
</feature>
<sequence length="2323" mass="252774">MLNATTAAMDNSSNSQALTAAFAFGMVVNAATGAVFLYIKGHASSLWRDGLRLVLVTFLATSALWAQTDFFTTLISVNSSTGCQVAIVFASIFDQLARVSLQQAIIWAMNHHDRVSSTESLFAQGAILVRVILGGVFVGLQRPQLDSVCLTSTSILPYGFVLLTADFAFTTAVLARAISFGLFKDIQNGEPGSSRSRAAILIILGFGTWTGTSVPLMLGIRSINLIARTAVPAIGLSLLIVILTLFRDGLAPPKPRPTSPVEDANPQNNNMTRDLQSRDLQSREISTADSTRVPSRYEDVKAEEILASFRRASQFTTTALRTVPGASTSTLPVIARPGIGQAETGMGGLPVQGHFFPPIRSQTMPVSLEAKKQRSETFKKNGAKLVISSPVMHRDHEQKVLAKIPTVDLDTAVYNEKKRVAAGRIFAPSIRLASRMDLKPPPIPPKALNRSSKSLADVAGGNETKLNGTLVKNISGSGTRDISVASTSSVMLSPALEELRRRSPRQVSPITPGLKTASPRTPRYGSRPQQYASSPASAQASPMTLNAKPLPKDPPYSIVNFSIPVDARKSSLPLKHQTHNIDIRPFRQRGNSSSQQIPPILPPTSKSPASKSAKIGLPTHPRESRAKLNEEHSQRSPLDQTVMLMKTIEYKDPTAVKHVVDSIKDAKLSKSNKITTAPSPRVTSVVHRPRPIPRWPEIDRAIFPAEGSPNMHEHKRSLSSGASRNKKSVVFPDAADRLLPLPPPPKSAGTMLAGDTRSMTWDEKMDMFYPDSRSVRSSTAASLRRRSRSVPDIPILSMLLDEKVGSVSPRSLTQQTEGSARTSVATQGISNLLEDFPRPREKQPIGGLLRVNLTANQAMNYESDLEFKPLTRKGRSKNVADRRSSPVLPAEDLSLLTPFAEGNSWDDDTSNHGSIHSPVTFVNVQKARTVEVPLMLKKDLSEDEAETAASPPDKDDGMEESAVVGETPNGVETVLTTVPAVEGRQGMPEQGWHRRVGQECPTFSERRQTARPRKVPPPAPLLLSRTNLVPMAIQAQPSPLESPNHALAVIQEQLNRLEEPDSEPRDRMTLLANLETELGQQEDQWKGLRGTLMLRNSQSTMGTVTPNPDSVQDNHSRRLSLGTPTEDTLPANQKSRPGPLQQVKDSPAHSPSSQASNPTQGGIVQQGLAQDQAGYVDTRAVVPTEADIGDNFHFSSLPKSSHLLRVEDADSFEREYEGHPRILHTNPAKTLWCPSSSPAATASRATQTFLWTPGAKVAKVAALVEDDQISTAVARRRIRKHLEPLSIQSSRLWEKPLSERRFSHNGLWRLSLHSVSNKGDPKTVVALLEQQVSRPVTRRQPPRRTKRVTLLPDILESPKPIPNKRGTLGIFQFPWGEMSDIASLPERPSTMMAMPGMMTSTYGEFGANSTSFFEDYEAEEEGDSDYGSFSDSEDSEDEDEDGFDETVLWEIASLLQPSQERRSDSVSFPTEGATHQRGEDSGGLHSDDDEAADSMELVRRDNSEALRLITTNFASSETEQIATQRGQPHQTHQAAAATATTRSKNAPTRDEETPASDGPHATVTPTDTDQGPWRRLQVQGLFQREKPVVQASTSSRGVVNLHSATDAAKALSPKAELNNGSDNDGDSGDEVEFISSNHMPDGESVPRPRHRSLPGAPMTTAPSAHETGLPHVDPTFPVPSTSFSPTTTLTQAWTLNSVYPGEPPRHVSVLPVASRVLLPSADISADSSAGAKDFVFIQTVPSDSSFAPSDSFIPSSEHLPAQLPSQLAVPQHQPLLRNAYELSSFVGPMAMLWSPQAAPILRPSKGLSQPDAEIWNSYLPIETAARVLPRKAELVALESTSLWTPAPAKKADEPSHDGLWSTKKSEESKAAPPAMWMKPPVIQPVSYGLAQPNAELWATYLPDEAETPRVKQREAEPAVIESQSLWTKPAPAPVVKNDGPLWTSPKVSPKAVSFGLWEPSPVDAAEAEEEPVGLFSLNHRRSDFRTSSLSPAALHMERRPRAPLQPYPDFVFAHLWNQAPLWDAAANYAKVKEQEEIDALVLEGLFSLNHRRTNYRTTSELPAALVTKTKLRISQHTLPKLTSDSLWSVQTQAPAPVERDWLSISAGRLSRAPSVASTSTDVESVKSTSTAASSVSSADVSDKKPSRRVEATPAQWLEALQDAMAAGRLTPVEADQDNLSKDQDQDQALDSPESPSFGYQLWSKRDDMADSADDSASMWKPSSSLTNNYLVLTATPGQLDEEQLRASSETLRRNAKAVSSRPPPPVFHGSAHSAFLPAASETPRDFGVQGLWSANADAMAALEDERDWLDKSLRGGLALVQLG</sequence>
<protein>
    <submittedName>
        <fullName evidence="3">Uncharacterized protein</fullName>
    </submittedName>
</protein>
<feature type="region of interest" description="Disordered" evidence="1">
    <location>
        <begin position="1454"/>
        <end position="1489"/>
    </location>
</feature>
<feature type="compositionally biased region" description="Polar residues" evidence="1">
    <location>
        <begin position="1098"/>
        <end position="1113"/>
    </location>
</feature>